<keyword evidence="3" id="KW-1133">Transmembrane helix</keyword>
<keyword evidence="3" id="KW-0812">Transmembrane</keyword>
<dbReference type="Gene3D" id="2.40.30.170">
    <property type="match status" value="1"/>
</dbReference>
<dbReference type="Gene3D" id="2.40.50.100">
    <property type="match status" value="2"/>
</dbReference>
<evidence type="ECO:0000256" key="2">
    <source>
        <dbReference type="SAM" id="MobiDB-lite"/>
    </source>
</evidence>
<gene>
    <name evidence="4" type="ORF">ACFOM8_21180</name>
</gene>
<keyword evidence="3" id="KW-0472">Membrane</keyword>
<comment type="caution">
    <text evidence="4">The sequence shown here is derived from an EMBL/GenBank/DDBJ whole genome shotgun (WGS) entry which is preliminary data.</text>
</comment>
<proteinExistence type="predicted"/>
<evidence type="ECO:0000313" key="5">
    <source>
        <dbReference type="Proteomes" id="UP001595539"/>
    </source>
</evidence>
<dbReference type="PANTHER" id="PTHR30438">
    <property type="entry name" value="36 KDA ANTIGEN-RELATED"/>
    <property type="match status" value="1"/>
</dbReference>
<feature type="transmembrane region" description="Helical" evidence="3">
    <location>
        <begin position="62"/>
        <end position="79"/>
    </location>
</feature>
<dbReference type="EMBL" id="JBHRXY010000054">
    <property type="protein sequence ID" value="MFC3631939.1"/>
    <property type="molecule type" value="Genomic_DNA"/>
</dbReference>
<dbReference type="Gene3D" id="1.10.287.470">
    <property type="entry name" value="Helix hairpin bin"/>
    <property type="match status" value="3"/>
</dbReference>
<protein>
    <submittedName>
        <fullName evidence="4">HlyD family secretion protein</fullName>
    </submittedName>
</protein>
<organism evidence="4 5">
    <name type="scientific">Paracoccus angustae</name>
    <dbReference type="NCBI Taxonomy" id="1671480"/>
    <lineage>
        <taxon>Bacteria</taxon>
        <taxon>Pseudomonadati</taxon>
        <taxon>Pseudomonadota</taxon>
        <taxon>Alphaproteobacteria</taxon>
        <taxon>Rhodobacterales</taxon>
        <taxon>Paracoccaceae</taxon>
        <taxon>Paracoccus</taxon>
    </lineage>
</organism>
<keyword evidence="1" id="KW-0175">Coiled coil</keyword>
<dbReference type="PANTHER" id="PTHR30438:SF2">
    <property type="entry name" value="MEMBRANE PROTEIN"/>
    <property type="match status" value="1"/>
</dbReference>
<reference evidence="5" key="1">
    <citation type="journal article" date="2019" name="Int. J. Syst. Evol. Microbiol.">
        <title>The Global Catalogue of Microorganisms (GCM) 10K type strain sequencing project: providing services to taxonomists for standard genome sequencing and annotation.</title>
        <authorList>
            <consortium name="The Broad Institute Genomics Platform"/>
            <consortium name="The Broad Institute Genome Sequencing Center for Infectious Disease"/>
            <person name="Wu L."/>
            <person name="Ma J."/>
        </authorList>
    </citation>
    <scope>NUCLEOTIDE SEQUENCE [LARGE SCALE GENOMIC DNA]</scope>
    <source>
        <strain evidence="5">KCTC 42473</strain>
    </source>
</reference>
<accession>A0ABV7U9X2</accession>
<feature type="coiled-coil region" evidence="1">
    <location>
        <begin position="135"/>
        <end position="176"/>
    </location>
</feature>
<feature type="region of interest" description="Disordered" evidence="2">
    <location>
        <begin position="32"/>
        <end position="52"/>
    </location>
</feature>
<dbReference type="Proteomes" id="UP001595539">
    <property type="component" value="Unassembled WGS sequence"/>
</dbReference>
<sequence length="409" mass="43598">MFSWFFNSKQPAAAFARQYRFLPCHRALTTGERRAKTASGHARSIHQHSNQRQIMAKPGRNTIILGGLAVVAVLGWLAWDRLQPAGLPAGFASANGRIEATEVDIAALTGGRIAEITAAEGDMVSAGDVLVQMDVVQLNAQKRQAEAQLARAEIGVETARALVAQAEAQERAARAAVDQAGSVADAASRRLERSEQLAKTSAISQQVLDDDRARDAQARAGVASAEASHAAALAGVSSAQAQVVDASAAVEAAKASIDAIQASLDDATLKAPRTGRIQYRIAQEGEIVGSGGRILSLVDLGDVYMTVFLPTSQVGRVQVGSEVRLVMDAAREFVIPATVSYVADVAQFTPKTVETADEREKLMFRVRARIDPELLSRHIEDVKTGLPGMAYLRLDPDAAWPDFLSNVVK</sequence>
<dbReference type="SUPFAM" id="SSF111369">
    <property type="entry name" value="HlyD-like secretion proteins"/>
    <property type="match status" value="2"/>
</dbReference>
<evidence type="ECO:0000256" key="1">
    <source>
        <dbReference type="SAM" id="Coils"/>
    </source>
</evidence>
<keyword evidence="5" id="KW-1185">Reference proteome</keyword>
<evidence type="ECO:0000313" key="4">
    <source>
        <dbReference type="EMBL" id="MFC3631939.1"/>
    </source>
</evidence>
<name>A0ABV7U9X2_9RHOB</name>
<evidence type="ECO:0000256" key="3">
    <source>
        <dbReference type="SAM" id="Phobius"/>
    </source>
</evidence>